<evidence type="ECO:0000313" key="1">
    <source>
        <dbReference type="EMBL" id="GAA0723356.1"/>
    </source>
</evidence>
<accession>A0ABN1IXG6</accession>
<sequence length="156" mass="18804">MYNCCSNYGMDFTRKDLQRSLALIKEAVQDERNDELTYDYLIKLAPTREDKEIITSIRDDERKHRRWFKEIYKCYTGQDIESTDEEKFIKPKSYIDAIRKALFGELSAVEKYRIIRMGLPNRYQRDIVFEILTDEMKHATKYNYLLTMNLSKRKNS</sequence>
<dbReference type="Proteomes" id="UP001500339">
    <property type="component" value="Unassembled WGS sequence"/>
</dbReference>
<evidence type="ECO:0008006" key="3">
    <source>
        <dbReference type="Google" id="ProtNLM"/>
    </source>
</evidence>
<proteinExistence type="predicted"/>
<dbReference type="InterPro" id="IPR012347">
    <property type="entry name" value="Ferritin-like"/>
</dbReference>
<evidence type="ECO:0000313" key="2">
    <source>
        <dbReference type="Proteomes" id="UP001500339"/>
    </source>
</evidence>
<dbReference type="Gene3D" id="1.20.1260.10">
    <property type="match status" value="1"/>
</dbReference>
<organism evidence="1 2">
    <name type="scientific">Clostridium malenominatum</name>
    <dbReference type="NCBI Taxonomy" id="1539"/>
    <lineage>
        <taxon>Bacteria</taxon>
        <taxon>Bacillati</taxon>
        <taxon>Bacillota</taxon>
        <taxon>Clostridia</taxon>
        <taxon>Eubacteriales</taxon>
        <taxon>Clostridiaceae</taxon>
        <taxon>Clostridium</taxon>
    </lineage>
</organism>
<dbReference type="EMBL" id="BAAACF010000001">
    <property type="protein sequence ID" value="GAA0723356.1"/>
    <property type="molecule type" value="Genomic_DNA"/>
</dbReference>
<comment type="caution">
    <text evidence="1">The sequence shown here is derived from an EMBL/GenBank/DDBJ whole genome shotgun (WGS) entry which is preliminary data.</text>
</comment>
<keyword evidence="2" id="KW-1185">Reference proteome</keyword>
<dbReference type="CDD" id="cd00657">
    <property type="entry name" value="Ferritin_like"/>
    <property type="match status" value="1"/>
</dbReference>
<protein>
    <recommendedName>
        <fullName evidence="3">Rubrerythrin</fullName>
    </recommendedName>
</protein>
<dbReference type="InterPro" id="IPR009078">
    <property type="entry name" value="Ferritin-like_SF"/>
</dbReference>
<gene>
    <name evidence="1" type="ORF">GCM10008905_15890</name>
</gene>
<reference evidence="1 2" key="1">
    <citation type="journal article" date="2019" name="Int. J. Syst. Evol. Microbiol.">
        <title>The Global Catalogue of Microorganisms (GCM) 10K type strain sequencing project: providing services to taxonomists for standard genome sequencing and annotation.</title>
        <authorList>
            <consortium name="The Broad Institute Genomics Platform"/>
            <consortium name="The Broad Institute Genome Sequencing Center for Infectious Disease"/>
            <person name="Wu L."/>
            <person name="Ma J."/>
        </authorList>
    </citation>
    <scope>NUCLEOTIDE SEQUENCE [LARGE SCALE GENOMIC DNA]</scope>
    <source>
        <strain evidence="1 2">JCM 1405</strain>
    </source>
</reference>
<dbReference type="SUPFAM" id="SSF47240">
    <property type="entry name" value="Ferritin-like"/>
    <property type="match status" value="1"/>
</dbReference>
<name>A0ABN1IXG6_9CLOT</name>